<dbReference type="PANTHER" id="PTHR23303">
    <property type="entry name" value="CARBOXYPEPTIDASE REGULATORY REGION-CONTAINING"/>
    <property type="match status" value="1"/>
</dbReference>
<sequence length="581" mass="63158">LAMDGWCWSPVDQNTREESTSSRLIRVSQTDLTWKEEPALSFIQSGFALRVHYDLPTAILPTSQPDLILSSTSEELSEAQNTSKSVTQLYWKLTERATKICLPSAAALYNLDATSSCVQLDQPSLTQILPGRDCAPILARSPLVRVGVARVPVLIQLTYQHPYVSTDRTVLTKNPIRVDVTQPADSSNAGRTEKISAHWSNSQPTDSPPVAQAVAWIDVYQSVHIKPHAAKAIPGRWFYTYLIRTDPVTLNASVPAESVVEPPTPQLFTFVHSTTSPPAATATAPKTPTDFTRCSSLFHTDLTVQFTLDLGVTLFGETHPIVQKAEVKLFAKSTRLPGDSSIPLTTEPLLPIHPTGTSSTGSRVQSAEVDVNQTTGAGGVNSEPPRPIEIVITDLDGTFLFGPVPIPPQLVSDQSGSPPALYRLPTDPTEWFTVELSKPGYEFTALKRVPSGSSSPTASNWRFKATKLSLVEVVVRHADERATSDRASEIPLQGVLVSIIGEGHRGNEFTDKSGLAHFVGLAPGQYYLRPMMKEYFFTVIKPKAEQAGHASPITVSEGVTVRVEVMAKRVAFSLSGLVSWS</sequence>
<accession>A0A183AY79</accession>
<evidence type="ECO:0000313" key="5">
    <source>
        <dbReference type="WBParaSite" id="ECPE_0001194901-mRNA-1"/>
    </source>
</evidence>
<proteinExistence type="predicted"/>
<keyword evidence="1" id="KW-0732">Signal</keyword>
<evidence type="ECO:0000259" key="3">
    <source>
        <dbReference type="Pfam" id="PF23196"/>
    </source>
</evidence>
<feature type="domain" description="NOMO sixth transthyretin-like" evidence="3">
    <location>
        <begin position="2"/>
        <end position="44"/>
    </location>
</feature>
<dbReference type="AlphaFoldDB" id="A0A183AY79"/>
<dbReference type="WBParaSite" id="ECPE_0001194901-mRNA-1">
    <property type="protein sequence ID" value="ECPE_0001194901-mRNA-1"/>
    <property type="gene ID" value="ECPE_0001194901"/>
</dbReference>
<evidence type="ECO:0000256" key="1">
    <source>
        <dbReference type="ARBA" id="ARBA00022729"/>
    </source>
</evidence>
<feature type="domain" description="DUF7062" evidence="4">
    <location>
        <begin position="45"/>
        <end position="149"/>
    </location>
</feature>
<protein>
    <submittedName>
        <fullName evidence="5">SHR-BD domain-containing protein</fullName>
    </submittedName>
</protein>
<dbReference type="GO" id="GO:0005789">
    <property type="term" value="C:endoplasmic reticulum membrane"/>
    <property type="evidence" value="ECO:0007669"/>
    <property type="project" value="TreeGrafter"/>
</dbReference>
<name>A0A183AY79_9TREM</name>
<dbReference type="PANTHER" id="PTHR23303:SF14">
    <property type="entry name" value="BOS COMPLEX SUBUNIT NOMO1-RELATED"/>
    <property type="match status" value="1"/>
</dbReference>
<dbReference type="SUPFAM" id="SSF49478">
    <property type="entry name" value="Cna protein B-type domain"/>
    <property type="match status" value="1"/>
</dbReference>
<evidence type="ECO:0000259" key="4">
    <source>
        <dbReference type="Pfam" id="PF23201"/>
    </source>
</evidence>
<dbReference type="InterPro" id="IPR056188">
    <property type="entry name" value="NOMO_6th"/>
</dbReference>
<dbReference type="Pfam" id="PF23196">
    <property type="entry name" value="NOMO_6th"/>
    <property type="match status" value="1"/>
</dbReference>
<feature type="region of interest" description="Disordered" evidence="2">
    <location>
        <begin position="341"/>
        <end position="364"/>
    </location>
</feature>
<reference evidence="5" key="1">
    <citation type="submission" date="2016-06" db="UniProtKB">
        <authorList>
            <consortium name="WormBaseParasite"/>
        </authorList>
    </citation>
    <scope>IDENTIFICATION</scope>
</reference>
<dbReference type="Pfam" id="PF23201">
    <property type="entry name" value="DUF7062"/>
    <property type="match status" value="1"/>
</dbReference>
<dbReference type="InterPro" id="IPR051417">
    <property type="entry name" value="SDr/BOS_complex"/>
</dbReference>
<evidence type="ECO:0000256" key="2">
    <source>
        <dbReference type="SAM" id="MobiDB-lite"/>
    </source>
</evidence>
<dbReference type="InterPro" id="IPR055490">
    <property type="entry name" value="DUF7062"/>
</dbReference>
<organism evidence="5">
    <name type="scientific">Echinostoma caproni</name>
    <dbReference type="NCBI Taxonomy" id="27848"/>
    <lineage>
        <taxon>Eukaryota</taxon>
        <taxon>Metazoa</taxon>
        <taxon>Spiralia</taxon>
        <taxon>Lophotrochozoa</taxon>
        <taxon>Platyhelminthes</taxon>
        <taxon>Trematoda</taxon>
        <taxon>Digenea</taxon>
        <taxon>Plagiorchiida</taxon>
        <taxon>Echinostomata</taxon>
        <taxon>Echinostomatoidea</taxon>
        <taxon>Echinostomatidae</taxon>
        <taxon>Echinostoma</taxon>
    </lineage>
</organism>
<feature type="compositionally biased region" description="Polar residues" evidence="2">
    <location>
        <begin position="355"/>
        <end position="364"/>
    </location>
</feature>